<dbReference type="Proteomes" id="UP000594263">
    <property type="component" value="Unplaced"/>
</dbReference>
<dbReference type="PANTHER" id="PTHR35277:SF10">
    <property type="entry name" value="OS09G0363700 PROTEIN"/>
    <property type="match status" value="1"/>
</dbReference>
<dbReference type="PANTHER" id="PTHR35277">
    <property type="entry name" value="OS09G0363700 PROTEIN"/>
    <property type="match status" value="1"/>
</dbReference>
<organism evidence="2 3">
    <name type="scientific">Kalanchoe fedtschenkoi</name>
    <name type="common">Lavender scallops</name>
    <name type="synonym">South American air plant</name>
    <dbReference type="NCBI Taxonomy" id="63787"/>
    <lineage>
        <taxon>Eukaryota</taxon>
        <taxon>Viridiplantae</taxon>
        <taxon>Streptophyta</taxon>
        <taxon>Embryophyta</taxon>
        <taxon>Tracheophyta</taxon>
        <taxon>Spermatophyta</taxon>
        <taxon>Magnoliopsida</taxon>
        <taxon>eudicotyledons</taxon>
        <taxon>Gunneridae</taxon>
        <taxon>Pentapetalae</taxon>
        <taxon>Saxifragales</taxon>
        <taxon>Crassulaceae</taxon>
        <taxon>Kalanchoe</taxon>
    </lineage>
</organism>
<evidence type="ECO:0000313" key="2">
    <source>
        <dbReference type="EnsemblPlants" id="Kaladp0433s0006.1.v1.1"/>
    </source>
</evidence>
<protein>
    <submittedName>
        <fullName evidence="2">Uncharacterized protein</fullName>
    </submittedName>
</protein>
<reference evidence="2" key="1">
    <citation type="submission" date="2021-01" db="UniProtKB">
        <authorList>
            <consortium name="EnsemblPlants"/>
        </authorList>
    </citation>
    <scope>IDENTIFICATION</scope>
</reference>
<dbReference type="Gramene" id="Kaladp0433s0006.1.v1.1">
    <property type="protein sequence ID" value="Kaladp0433s0006.1.v1.1"/>
    <property type="gene ID" value="Kaladp0433s0006.v1.1"/>
</dbReference>
<name>A0A7N0VAH7_KALFE</name>
<proteinExistence type="predicted"/>
<keyword evidence="3" id="KW-1185">Reference proteome</keyword>
<accession>A0A7N0VAH7</accession>
<sequence>MAERETKDVKAPPNLAQRTIEEVQAIAHTPKHHKETHGTSDDIDEDTPVQEVKGPGVFHRLKEEVEAIVQAVHPKKKESPSHD</sequence>
<evidence type="ECO:0000256" key="1">
    <source>
        <dbReference type="SAM" id="MobiDB-lite"/>
    </source>
</evidence>
<evidence type="ECO:0000313" key="3">
    <source>
        <dbReference type="Proteomes" id="UP000594263"/>
    </source>
</evidence>
<dbReference type="AlphaFoldDB" id="A0A7N0VAH7"/>
<dbReference type="EnsemblPlants" id="Kaladp0433s0006.1.v1.1">
    <property type="protein sequence ID" value="Kaladp0433s0006.1.v1.1"/>
    <property type="gene ID" value="Kaladp0433s0006.v1.1"/>
</dbReference>
<feature type="region of interest" description="Disordered" evidence="1">
    <location>
        <begin position="28"/>
        <end position="51"/>
    </location>
</feature>
<dbReference type="OMA" id="MGHHEKS"/>